<keyword evidence="1" id="KW-0812">Transmembrane</keyword>
<name>A0A7H8MQP3_STRMI</name>
<sequence>MSSRSVSERIGASIFVLIAGLIADASAAALFLLSPDVRAWLKGNYSLVSITGLLLFAVVVTLANLLAARRVEVTELQGQVRNLTSLLAEPTNHDTEMFAAINDQASPQVGYMVWLREYFLVTRANSEKSRELEKMIEFFEREPRGFDDADVDGAYRKFREAGRDLINKMAEHMWYEGDELTRLEIPREWERTQPERYEQAITEISESHDSFMTSYDDFFRMAQRKRLTSVLSVPTSRNNVPAGSAGQ</sequence>
<organism evidence="2 3">
    <name type="scientific">Streptomyces microflavus</name>
    <name type="common">Streptomyces lipmanii</name>
    <dbReference type="NCBI Taxonomy" id="1919"/>
    <lineage>
        <taxon>Bacteria</taxon>
        <taxon>Bacillati</taxon>
        <taxon>Actinomycetota</taxon>
        <taxon>Actinomycetes</taxon>
        <taxon>Kitasatosporales</taxon>
        <taxon>Streptomycetaceae</taxon>
        <taxon>Streptomyces</taxon>
    </lineage>
</organism>
<dbReference type="Proteomes" id="UP000509345">
    <property type="component" value="Chromosome"/>
</dbReference>
<keyword evidence="1" id="KW-0472">Membrane</keyword>
<evidence type="ECO:0000256" key="1">
    <source>
        <dbReference type="SAM" id="Phobius"/>
    </source>
</evidence>
<feature type="transmembrane region" description="Helical" evidence="1">
    <location>
        <begin position="12"/>
        <end position="33"/>
    </location>
</feature>
<dbReference type="RefSeq" id="WP_176144159.1">
    <property type="nucleotide sequence ID" value="NZ_CP054926.1"/>
</dbReference>
<protein>
    <submittedName>
        <fullName evidence="2">Uncharacterized protein</fullName>
    </submittedName>
</protein>
<dbReference type="EMBL" id="CP054926">
    <property type="protein sequence ID" value="QKW44272.1"/>
    <property type="molecule type" value="Genomic_DNA"/>
</dbReference>
<evidence type="ECO:0000313" key="2">
    <source>
        <dbReference type="EMBL" id="QKW44272.1"/>
    </source>
</evidence>
<feature type="transmembrane region" description="Helical" evidence="1">
    <location>
        <begin position="45"/>
        <end position="67"/>
    </location>
</feature>
<dbReference type="GeneID" id="87633127"/>
<accession>A0A7H8MQP3</accession>
<dbReference type="AlphaFoldDB" id="A0A7H8MQP3"/>
<keyword evidence="1" id="KW-1133">Transmembrane helix</keyword>
<proteinExistence type="predicted"/>
<evidence type="ECO:0000313" key="3">
    <source>
        <dbReference type="Proteomes" id="UP000509345"/>
    </source>
</evidence>
<gene>
    <name evidence="2" type="ORF">HUT09_17970</name>
</gene>
<reference evidence="2 3" key="1">
    <citation type="submission" date="2020-06" db="EMBL/GenBank/DDBJ databases">
        <title>Genome mining for natural products.</title>
        <authorList>
            <person name="Zhang B."/>
            <person name="Shi J."/>
            <person name="Ge H."/>
        </authorList>
    </citation>
    <scope>NUCLEOTIDE SEQUENCE [LARGE SCALE GENOMIC DNA]</scope>
    <source>
        <strain evidence="2 3">NA06532</strain>
    </source>
</reference>